<organism evidence="2 3">
    <name type="scientific">Oenococcus sicerae</name>
    <dbReference type="NCBI Taxonomy" id="2203724"/>
    <lineage>
        <taxon>Bacteria</taxon>
        <taxon>Bacillati</taxon>
        <taxon>Bacillota</taxon>
        <taxon>Bacilli</taxon>
        <taxon>Lactobacillales</taxon>
        <taxon>Lactobacillaceae</taxon>
        <taxon>Oenococcus</taxon>
    </lineage>
</organism>
<accession>A0AAJ1VNU8</accession>
<proteinExistence type="predicted"/>
<dbReference type="EMBL" id="SDWY01000002">
    <property type="protein sequence ID" value="MDN6900189.1"/>
    <property type="molecule type" value="Genomic_DNA"/>
</dbReference>
<sequence>MIPTIMKNYGNEFKIKYYQVIENRWFWAVFTLIILVSTVGYAFYCTGKGFNYSGHFKLRWPGFWQMGIGCKK</sequence>
<keyword evidence="1" id="KW-1133">Transmembrane helix</keyword>
<feature type="transmembrane region" description="Helical" evidence="1">
    <location>
        <begin position="25"/>
        <end position="44"/>
    </location>
</feature>
<keyword evidence="1" id="KW-0812">Transmembrane</keyword>
<evidence type="ECO:0000256" key="1">
    <source>
        <dbReference type="SAM" id="Phobius"/>
    </source>
</evidence>
<comment type="caution">
    <text evidence="2">The sequence shown here is derived from an EMBL/GenBank/DDBJ whole genome shotgun (WGS) entry which is preliminary data.</text>
</comment>
<name>A0AAJ1VNU8_9LACO</name>
<keyword evidence="1" id="KW-0472">Membrane</keyword>
<gene>
    <name evidence="2" type="ORF">EVC35_04110</name>
</gene>
<evidence type="ECO:0000313" key="3">
    <source>
        <dbReference type="Proteomes" id="UP001167919"/>
    </source>
</evidence>
<protein>
    <submittedName>
        <fullName evidence="2">Uncharacterized protein</fullName>
    </submittedName>
</protein>
<evidence type="ECO:0000313" key="2">
    <source>
        <dbReference type="EMBL" id="MDN6900189.1"/>
    </source>
</evidence>
<reference evidence="2" key="1">
    <citation type="submission" date="2019-01" db="EMBL/GenBank/DDBJ databases">
        <title>Oenococcus sicerae UCMA17102.</title>
        <authorList>
            <person name="Cousin F.J."/>
            <person name="Le Guellec R."/>
            <person name="Cretenet M."/>
        </authorList>
    </citation>
    <scope>NUCLEOTIDE SEQUENCE</scope>
    <source>
        <strain evidence="2">UCMA17102</strain>
    </source>
</reference>
<dbReference type="RefSeq" id="WP_301711090.1">
    <property type="nucleotide sequence ID" value="NZ_SDWY01000002.1"/>
</dbReference>
<dbReference type="Proteomes" id="UP001167919">
    <property type="component" value="Unassembled WGS sequence"/>
</dbReference>
<dbReference type="AlphaFoldDB" id="A0AAJ1VNU8"/>